<dbReference type="Proteomes" id="UP001285441">
    <property type="component" value="Unassembled WGS sequence"/>
</dbReference>
<sequence>MSGTWRSGPTEKNSSGESSRDEGSRQQQQSSKRASAIQRKATSALSICVQCESPSQPEEDGARELGYECSYHSGIMKPDLILNGEWWKVEDPNALELDTMRISDAERFICSCCDFVGLTAGCRIGPHQAHPDKSKRGRC</sequence>
<reference evidence="2" key="1">
    <citation type="journal article" date="2023" name="Mol. Phylogenet. Evol.">
        <title>Genome-scale phylogeny and comparative genomics of the fungal order Sordariales.</title>
        <authorList>
            <person name="Hensen N."/>
            <person name="Bonometti L."/>
            <person name="Westerberg I."/>
            <person name="Brannstrom I.O."/>
            <person name="Guillou S."/>
            <person name="Cros-Aarteil S."/>
            <person name="Calhoun S."/>
            <person name="Haridas S."/>
            <person name="Kuo A."/>
            <person name="Mondo S."/>
            <person name="Pangilinan J."/>
            <person name="Riley R."/>
            <person name="LaButti K."/>
            <person name="Andreopoulos B."/>
            <person name="Lipzen A."/>
            <person name="Chen C."/>
            <person name="Yan M."/>
            <person name="Daum C."/>
            <person name="Ng V."/>
            <person name="Clum A."/>
            <person name="Steindorff A."/>
            <person name="Ohm R.A."/>
            <person name="Martin F."/>
            <person name="Silar P."/>
            <person name="Natvig D.O."/>
            <person name="Lalanne C."/>
            <person name="Gautier V."/>
            <person name="Ament-Velasquez S.L."/>
            <person name="Kruys A."/>
            <person name="Hutchinson M.I."/>
            <person name="Powell A.J."/>
            <person name="Barry K."/>
            <person name="Miller A.N."/>
            <person name="Grigoriev I.V."/>
            <person name="Debuchy R."/>
            <person name="Gladieux P."/>
            <person name="Hiltunen Thoren M."/>
            <person name="Johannesson H."/>
        </authorList>
    </citation>
    <scope>NUCLEOTIDE SEQUENCE</scope>
    <source>
        <strain evidence="2">CBS 232.78</strain>
    </source>
</reference>
<accession>A0AAE0U7T4</accession>
<evidence type="ECO:0000256" key="1">
    <source>
        <dbReference type="SAM" id="MobiDB-lite"/>
    </source>
</evidence>
<dbReference type="AlphaFoldDB" id="A0AAE0U7T4"/>
<reference evidence="2" key="2">
    <citation type="submission" date="2023-06" db="EMBL/GenBank/DDBJ databases">
        <authorList>
            <consortium name="Lawrence Berkeley National Laboratory"/>
            <person name="Haridas S."/>
            <person name="Hensen N."/>
            <person name="Bonometti L."/>
            <person name="Westerberg I."/>
            <person name="Brannstrom I.O."/>
            <person name="Guillou S."/>
            <person name="Cros-Aarteil S."/>
            <person name="Calhoun S."/>
            <person name="Kuo A."/>
            <person name="Mondo S."/>
            <person name="Pangilinan J."/>
            <person name="Riley R."/>
            <person name="LaButti K."/>
            <person name="Andreopoulos B."/>
            <person name="Lipzen A."/>
            <person name="Chen C."/>
            <person name="Yanf M."/>
            <person name="Daum C."/>
            <person name="Ng V."/>
            <person name="Clum A."/>
            <person name="Steindorff A."/>
            <person name="Ohm R."/>
            <person name="Martin F."/>
            <person name="Silar P."/>
            <person name="Natvig D."/>
            <person name="Lalanne C."/>
            <person name="Gautier V."/>
            <person name="Ament-velasquez S.L."/>
            <person name="Kruys A."/>
            <person name="Hutchinson M.I."/>
            <person name="Powell A.J."/>
            <person name="Barry K."/>
            <person name="Miller A.N."/>
            <person name="Grigoriev I.V."/>
            <person name="Debuchy R."/>
            <person name="Gladieux P."/>
            <person name="Thoren M.H."/>
            <person name="Johannesson H."/>
        </authorList>
    </citation>
    <scope>NUCLEOTIDE SEQUENCE</scope>
    <source>
        <strain evidence="2">CBS 232.78</strain>
    </source>
</reference>
<gene>
    <name evidence="2" type="ORF">B0H63DRAFT_459646</name>
</gene>
<comment type="caution">
    <text evidence="2">The sequence shown here is derived from an EMBL/GenBank/DDBJ whole genome shotgun (WGS) entry which is preliminary data.</text>
</comment>
<dbReference type="PANTHER" id="PTHR38167">
    <property type="entry name" value="C2H2-TYPE DOMAIN-CONTAINING PROTEIN"/>
    <property type="match status" value="1"/>
</dbReference>
<feature type="region of interest" description="Disordered" evidence="1">
    <location>
        <begin position="1"/>
        <end position="38"/>
    </location>
</feature>
<feature type="compositionally biased region" description="Polar residues" evidence="1">
    <location>
        <begin position="1"/>
        <end position="13"/>
    </location>
</feature>
<dbReference type="EMBL" id="JAULSW010000001">
    <property type="protein sequence ID" value="KAK3393982.1"/>
    <property type="molecule type" value="Genomic_DNA"/>
</dbReference>
<dbReference type="PANTHER" id="PTHR38167:SF1">
    <property type="entry name" value="C2H2-TYPE DOMAIN-CONTAINING PROTEIN"/>
    <property type="match status" value="1"/>
</dbReference>
<name>A0AAE0U7T4_9PEZI</name>
<protein>
    <submittedName>
        <fullName evidence="2">Uncharacterized protein</fullName>
    </submittedName>
</protein>
<feature type="compositionally biased region" description="Low complexity" evidence="1">
    <location>
        <begin position="25"/>
        <end position="38"/>
    </location>
</feature>
<evidence type="ECO:0000313" key="2">
    <source>
        <dbReference type="EMBL" id="KAK3393982.1"/>
    </source>
</evidence>
<evidence type="ECO:0000313" key="3">
    <source>
        <dbReference type="Proteomes" id="UP001285441"/>
    </source>
</evidence>
<organism evidence="2 3">
    <name type="scientific">Podospora didyma</name>
    <dbReference type="NCBI Taxonomy" id="330526"/>
    <lineage>
        <taxon>Eukaryota</taxon>
        <taxon>Fungi</taxon>
        <taxon>Dikarya</taxon>
        <taxon>Ascomycota</taxon>
        <taxon>Pezizomycotina</taxon>
        <taxon>Sordariomycetes</taxon>
        <taxon>Sordariomycetidae</taxon>
        <taxon>Sordariales</taxon>
        <taxon>Podosporaceae</taxon>
        <taxon>Podospora</taxon>
    </lineage>
</organism>
<proteinExistence type="predicted"/>
<keyword evidence="3" id="KW-1185">Reference proteome</keyword>